<evidence type="ECO:0000313" key="2">
    <source>
        <dbReference type="Proteomes" id="UP000257109"/>
    </source>
</evidence>
<reference evidence="1" key="1">
    <citation type="submission" date="2018-05" db="EMBL/GenBank/DDBJ databases">
        <title>Draft genome of Mucuna pruriens seed.</title>
        <authorList>
            <person name="Nnadi N.E."/>
            <person name="Vos R."/>
            <person name="Hasami M.H."/>
            <person name="Devisetty U.K."/>
            <person name="Aguiy J.C."/>
        </authorList>
    </citation>
    <scope>NUCLEOTIDE SEQUENCE [LARGE SCALE GENOMIC DNA]</scope>
    <source>
        <strain evidence="1">JCA_2017</strain>
    </source>
</reference>
<protein>
    <submittedName>
        <fullName evidence="1">Uncharacterized protein</fullName>
    </submittedName>
</protein>
<name>A0A371I967_MUCPR</name>
<organism evidence="1 2">
    <name type="scientific">Mucuna pruriens</name>
    <name type="common">Velvet bean</name>
    <name type="synonym">Dolichos pruriens</name>
    <dbReference type="NCBI Taxonomy" id="157652"/>
    <lineage>
        <taxon>Eukaryota</taxon>
        <taxon>Viridiplantae</taxon>
        <taxon>Streptophyta</taxon>
        <taxon>Embryophyta</taxon>
        <taxon>Tracheophyta</taxon>
        <taxon>Spermatophyta</taxon>
        <taxon>Magnoliopsida</taxon>
        <taxon>eudicotyledons</taxon>
        <taxon>Gunneridae</taxon>
        <taxon>Pentapetalae</taxon>
        <taxon>rosids</taxon>
        <taxon>fabids</taxon>
        <taxon>Fabales</taxon>
        <taxon>Fabaceae</taxon>
        <taxon>Papilionoideae</taxon>
        <taxon>50 kb inversion clade</taxon>
        <taxon>NPAAA clade</taxon>
        <taxon>indigoferoid/millettioid clade</taxon>
        <taxon>Phaseoleae</taxon>
        <taxon>Mucuna</taxon>
    </lineage>
</organism>
<keyword evidence="2" id="KW-1185">Reference proteome</keyword>
<sequence length="85" mass="9646">MKQMFLENFFPASRKFVESGNILERHCMSIRGLDRICVLSPGPLFRRQVENMRSTCATRRGNVHHPINGESVAFNGKSLLSASEH</sequence>
<feature type="non-terminal residue" evidence="1">
    <location>
        <position position="1"/>
    </location>
</feature>
<proteinExistence type="predicted"/>
<evidence type="ECO:0000313" key="1">
    <source>
        <dbReference type="EMBL" id="RDY11578.1"/>
    </source>
</evidence>
<gene>
    <name evidence="1" type="ORF">CR513_03746</name>
</gene>
<dbReference type="AlphaFoldDB" id="A0A371I967"/>
<comment type="caution">
    <text evidence="1">The sequence shown here is derived from an EMBL/GenBank/DDBJ whole genome shotgun (WGS) entry which is preliminary data.</text>
</comment>
<dbReference type="Proteomes" id="UP000257109">
    <property type="component" value="Unassembled WGS sequence"/>
</dbReference>
<accession>A0A371I967</accession>
<dbReference type="EMBL" id="QJKJ01000617">
    <property type="protein sequence ID" value="RDY11578.1"/>
    <property type="molecule type" value="Genomic_DNA"/>
</dbReference>